<gene>
    <name evidence="2" type="ORF">H9816_06715</name>
</gene>
<sequence length="363" mass="39229">MAMTDRKRIVRWLLCAVVSLLCGGAAWAQNSTSTLVFDTCEWDFGTFREEEGKVSHTFTFTNTGRYPVVIEQVKADCGCMAVNYDRAPVRPGGTGTIEVVFDPDRFAGRFTKGVTVFSDGGRNRNLLKVTGTVIGRPLTVEERYPFPLAEGVRAEAMHEAFGYVENGTVRSMAFGLVNTGRKAVTLSFVPVGGTGRLQVAAPQRLAPGQEAMVTLTYDLRGGEPLYGMLSDRVAVTIDGRRSELPVTTNAIGIEPAAEMTAVCEVTPVSHFFGIVEAGSDCTVEVRIANRGRGPMHIRGLQVRRGTTATLTDGTVVEAGRSVRVTVTLHVSEEAYGRVAGGLSFVVNDPARPFREIRLTAETD</sequence>
<evidence type="ECO:0000313" key="3">
    <source>
        <dbReference type="Proteomes" id="UP000824014"/>
    </source>
</evidence>
<dbReference type="Pfam" id="PF07610">
    <property type="entry name" value="DUF1573"/>
    <property type="match status" value="1"/>
</dbReference>
<dbReference type="Gene3D" id="2.60.40.10">
    <property type="entry name" value="Immunoglobulins"/>
    <property type="match status" value="2"/>
</dbReference>
<reference evidence="2" key="2">
    <citation type="submission" date="2021-04" db="EMBL/GenBank/DDBJ databases">
        <authorList>
            <person name="Gilroy R."/>
        </authorList>
    </citation>
    <scope>NUCLEOTIDE SEQUENCE</scope>
    <source>
        <strain evidence="2">ChiHjej11B10-19426</strain>
    </source>
</reference>
<comment type="caution">
    <text evidence="2">The sequence shown here is derived from an EMBL/GenBank/DDBJ whole genome shotgun (WGS) entry which is preliminary data.</text>
</comment>
<evidence type="ECO:0000256" key="1">
    <source>
        <dbReference type="SAM" id="SignalP"/>
    </source>
</evidence>
<protein>
    <submittedName>
        <fullName evidence="2">DUF1573 domain-containing protein</fullName>
    </submittedName>
</protein>
<feature type="signal peptide" evidence="1">
    <location>
        <begin position="1"/>
        <end position="28"/>
    </location>
</feature>
<name>A0A9D2ILR7_9BACT</name>
<reference evidence="2" key="1">
    <citation type="journal article" date="2021" name="PeerJ">
        <title>Extensive microbial diversity within the chicken gut microbiome revealed by metagenomics and culture.</title>
        <authorList>
            <person name="Gilroy R."/>
            <person name="Ravi A."/>
            <person name="Getino M."/>
            <person name="Pursley I."/>
            <person name="Horton D.L."/>
            <person name="Alikhan N.F."/>
            <person name="Baker D."/>
            <person name="Gharbi K."/>
            <person name="Hall N."/>
            <person name="Watson M."/>
            <person name="Adriaenssens E.M."/>
            <person name="Foster-Nyarko E."/>
            <person name="Jarju S."/>
            <person name="Secka A."/>
            <person name="Antonio M."/>
            <person name="Oren A."/>
            <person name="Chaudhuri R.R."/>
            <person name="La Ragione R."/>
            <person name="Hildebrand F."/>
            <person name="Pallen M.J."/>
        </authorList>
    </citation>
    <scope>NUCLEOTIDE SEQUENCE</scope>
    <source>
        <strain evidence="2">ChiHjej11B10-19426</strain>
    </source>
</reference>
<evidence type="ECO:0000313" key="2">
    <source>
        <dbReference type="EMBL" id="HIZ15584.1"/>
    </source>
</evidence>
<proteinExistence type="predicted"/>
<dbReference type="PANTHER" id="PTHR37833">
    <property type="entry name" value="LIPOPROTEIN-RELATED"/>
    <property type="match status" value="1"/>
</dbReference>
<dbReference type="InterPro" id="IPR011467">
    <property type="entry name" value="DUF1573"/>
</dbReference>
<accession>A0A9D2ILR7</accession>
<dbReference type="AlphaFoldDB" id="A0A9D2ILR7"/>
<dbReference type="EMBL" id="DXCC01000022">
    <property type="protein sequence ID" value="HIZ15584.1"/>
    <property type="molecule type" value="Genomic_DNA"/>
</dbReference>
<dbReference type="PANTHER" id="PTHR37833:SF1">
    <property type="entry name" value="SIGNAL PEPTIDE PROTEIN"/>
    <property type="match status" value="1"/>
</dbReference>
<keyword evidence="1" id="KW-0732">Signal</keyword>
<dbReference type="Proteomes" id="UP000824014">
    <property type="component" value="Unassembled WGS sequence"/>
</dbReference>
<dbReference type="InterPro" id="IPR013783">
    <property type="entry name" value="Ig-like_fold"/>
</dbReference>
<organism evidence="2 3">
    <name type="scientific">Candidatus Tidjanibacter faecipullorum</name>
    <dbReference type="NCBI Taxonomy" id="2838766"/>
    <lineage>
        <taxon>Bacteria</taxon>
        <taxon>Pseudomonadati</taxon>
        <taxon>Bacteroidota</taxon>
        <taxon>Bacteroidia</taxon>
        <taxon>Bacteroidales</taxon>
        <taxon>Rikenellaceae</taxon>
        <taxon>Tidjanibacter</taxon>
    </lineage>
</organism>
<feature type="chain" id="PRO_5039609348" evidence="1">
    <location>
        <begin position="29"/>
        <end position="363"/>
    </location>
</feature>